<sequence>MSLLTIDIGGTSIKYARFADGKLGEEGAFGTPDNLDQFYQSLAAVVEQFKENSDVCGVAISSPGAVNKATGVIEGASALPYIHDFDIHAELEKRFGLPVSIENDANCAALAEVKFGAAKGLSDVLLLVLGTGVGGSVVMNGKVHHGKHLFGGEFGFMLMDDEHSFSTLGTTIRMAERYNKRTGETLDAIEIFEKAFNGDEIANEEKEIFLYNVAKGIFNLTYSFDPELVIIGGGVSQAEWLIPELQKQLQKIMEIIEVATFMPEIVTCEFRNSANLIGAAVDFSQTYANKTDK</sequence>
<dbReference type="EMBL" id="BBSI01000030">
    <property type="protein sequence ID" value="GAM80761.1"/>
    <property type="molecule type" value="Genomic_DNA"/>
</dbReference>
<evidence type="ECO:0000256" key="1">
    <source>
        <dbReference type="ARBA" id="ARBA00006479"/>
    </source>
</evidence>
<dbReference type="Proteomes" id="UP000192095">
    <property type="component" value="Chromosome"/>
</dbReference>
<keyword evidence="4" id="KW-0418">Kinase</keyword>
<dbReference type="SUPFAM" id="SSF53067">
    <property type="entry name" value="Actin-like ATPase domain"/>
    <property type="match status" value="1"/>
</dbReference>
<dbReference type="EMBL" id="CP015904">
    <property type="protein sequence ID" value="ARE13737.1"/>
    <property type="molecule type" value="Genomic_DNA"/>
</dbReference>
<dbReference type="InterPro" id="IPR043129">
    <property type="entry name" value="ATPase_NBD"/>
</dbReference>
<dbReference type="AlphaFoldDB" id="A0A0A7T6U8"/>
<name>A0A0A7T6U8_LACLL</name>
<dbReference type="InterPro" id="IPR000600">
    <property type="entry name" value="ROK"/>
</dbReference>
<dbReference type="PANTHER" id="PTHR18964">
    <property type="entry name" value="ROK (REPRESSOR, ORF, KINASE) FAMILY"/>
    <property type="match status" value="1"/>
</dbReference>
<reference evidence="3" key="5">
    <citation type="submission" date="2023-07" db="EMBL/GenBank/DDBJ databases">
        <authorList>
            <person name="McDonnell B."/>
        </authorList>
    </citation>
    <scope>NUCLEOTIDE SEQUENCE</scope>
    <source>
        <strain evidence="3">UC06</strain>
    </source>
</reference>
<dbReference type="EMBL" id="LKLS01000192">
    <property type="protein sequence ID" value="KSU15576.1"/>
    <property type="molecule type" value="Genomic_DNA"/>
</dbReference>
<dbReference type="Proteomes" id="UP000053612">
    <property type="component" value="Unassembled WGS sequence"/>
</dbReference>
<dbReference type="PATRIC" id="fig|1360.109.peg.2628"/>
<evidence type="ECO:0000313" key="2">
    <source>
        <dbReference type="EMBL" id="ARE13737.1"/>
    </source>
</evidence>
<evidence type="ECO:0000313" key="5">
    <source>
        <dbReference type="EMBL" id="KSU15576.1"/>
    </source>
</evidence>
<evidence type="ECO:0000313" key="8">
    <source>
        <dbReference type="Proteomes" id="UP000192067"/>
    </source>
</evidence>
<evidence type="ECO:0000313" key="9">
    <source>
        <dbReference type="Proteomes" id="UP000192095"/>
    </source>
</evidence>
<reference evidence="7" key="2">
    <citation type="submission" date="2015-10" db="EMBL/GenBank/DDBJ databases">
        <title>Draft Genome Sequences of 11 Lactococcus lactis subspecies cremoris strains.</title>
        <authorList>
            <person name="Wels M."/>
            <person name="Backus L."/>
            <person name="Boekhorst J."/>
            <person name="Dijkstra A."/>
            <person name="Beerthuizen M."/>
            <person name="Kelly W."/>
            <person name="Siezen R."/>
            <person name="Bachmann H."/>
            <person name="Van Hijum S."/>
        </authorList>
    </citation>
    <scope>NUCLEOTIDE SEQUENCE [LARGE SCALE GENOMIC DNA]</scope>
    <source>
        <strain evidence="7">LMG9449</strain>
    </source>
</reference>
<reference evidence="5" key="4">
    <citation type="journal article" date="2017" name="Genome Announc.">
        <title>Draft Genome Sequences of 24 Lactococcus lactis Strains.</title>
        <authorList>
            <person name="Backus L."/>
            <person name="Wels M."/>
            <person name="Boekhorst J."/>
            <person name="Dijkstra A.R."/>
            <person name="Beerthuyzen M."/>
            <person name="Kelly W.J."/>
            <person name="Siezen R.J."/>
            <person name="van Hijum S.A."/>
            <person name="Bachmann H."/>
        </authorList>
    </citation>
    <scope>NUCLEOTIDE SEQUENCE</scope>
    <source>
        <strain evidence="5">LMG9447</strain>
    </source>
</reference>
<dbReference type="CDD" id="cd24152">
    <property type="entry name" value="ASKHA_NBD_ROK-like"/>
    <property type="match status" value="1"/>
</dbReference>
<accession>A0A0A7T6U8</accession>
<evidence type="ECO:0000313" key="4">
    <source>
        <dbReference type="EMBL" id="GAM80761.1"/>
    </source>
</evidence>
<dbReference type="Proteomes" id="UP000192067">
    <property type="component" value="Chromosome"/>
</dbReference>
<dbReference type="PANTHER" id="PTHR18964:SF170">
    <property type="entry name" value="SUGAR KINASE"/>
    <property type="match status" value="1"/>
</dbReference>
<evidence type="ECO:0000313" key="6">
    <source>
        <dbReference type="Proteomes" id="UP000031847"/>
    </source>
</evidence>
<evidence type="ECO:0000313" key="3">
    <source>
        <dbReference type="EMBL" id="ARE21101.1"/>
    </source>
</evidence>
<keyword evidence="4" id="KW-0808">Transferase</keyword>
<dbReference type="GO" id="GO:0016301">
    <property type="term" value="F:kinase activity"/>
    <property type="evidence" value="ECO:0007669"/>
    <property type="project" value="UniProtKB-KW"/>
</dbReference>
<dbReference type="Gene3D" id="3.30.420.40">
    <property type="match status" value="2"/>
</dbReference>
<gene>
    <name evidence="4" type="ORF">JCM5805K_1877</name>
    <name evidence="3" type="ORF">LLUC06_1557</name>
    <name evidence="2" type="ORF">LLUC11_1406</name>
    <name evidence="5" type="ORF">LMG9449_2245</name>
</gene>
<reference evidence="4 6" key="1">
    <citation type="submission" date="2015-01" db="EMBL/GenBank/DDBJ databases">
        <title>Lactococcus lactis subsp.lactis JCM 5805 whole genome shotgun sequence.</title>
        <authorList>
            <person name="Fujii T."/>
            <person name="Tomita Y."/>
            <person name="Ikushima S."/>
            <person name="Fujiwara D."/>
        </authorList>
    </citation>
    <scope>NUCLEOTIDE SEQUENCE [LARGE SCALE GENOMIC DNA]</scope>
    <source>
        <strain evidence="4 6">JCM 5805</strain>
    </source>
</reference>
<reference evidence="8 9" key="3">
    <citation type="journal article" date="2017" name="BMC Genomics">
        <title>Comparative and functional genomics of the Lactococcus lactis taxon; insights into evolution and niche adaptation.</title>
        <authorList>
            <person name="Kelleher P."/>
            <person name="Bottacini F."/>
            <person name="Mahony J."/>
            <person name="Kilcawley K.N."/>
            <person name="van Sinderen D."/>
        </authorList>
    </citation>
    <scope>NUCLEOTIDE SEQUENCE [LARGE SCALE GENOMIC DNA]</scope>
    <source>
        <strain evidence="3 9">UC06</strain>
        <strain evidence="2 8">UC11</strain>
    </source>
</reference>
<dbReference type="Pfam" id="PF00480">
    <property type="entry name" value="ROK"/>
    <property type="match status" value="1"/>
</dbReference>
<dbReference type="EMBL" id="CP015902">
    <property type="protein sequence ID" value="ARE21101.1"/>
    <property type="molecule type" value="Genomic_DNA"/>
</dbReference>
<dbReference type="RefSeq" id="WP_023188780.1">
    <property type="nucleotide sequence ID" value="NZ_BAABQR010000005.1"/>
</dbReference>
<protein>
    <submittedName>
        <fullName evidence="5">N-acetylmannosamine kinase</fullName>
    </submittedName>
    <submittedName>
        <fullName evidence="3">ROK family protein</fullName>
    </submittedName>
    <submittedName>
        <fullName evidence="4">Transcriptional regulator/sugar kinase</fullName>
    </submittedName>
</protein>
<evidence type="ECO:0000313" key="7">
    <source>
        <dbReference type="Proteomes" id="UP000053612"/>
    </source>
</evidence>
<comment type="similarity">
    <text evidence="1">Belongs to the ROK (NagC/XylR) family.</text>
</comment>
<dbReference type="Proteomes" id="UP000031847">
    <property type="component" value="Unassembled WGS sequence"/>
</dbReference>
<proteinExistence type="inferred from homology"/>
<organism evidence="4 6">
    <name type="scientific">Lactococcus lactis subsp. lactis</name>
    <name type="common">Streptococcus lactis</name>
    <dbReference type="NCBI Taxonomy" id="1360"/>
    <lineage>
        <taxon>Bacteria</taxon>
        <taxon>Bacillati</taxon>
        <taxon>Bacillota</taxon>
        <taxon>Bacilli</taxon>
        <taxon>Lactobacillales</taxon>
        <taxon>Streptococcaceae</taxon>
        <taxon>Lactococcus</taxon>
    </lineage>
</organism>